<protein>
    <recommendedName>
        <fullName evidence="4">CENP-V/GFA domain-containing protein</fullName>
    </recommendedName>
</protein>
<dbReference type="Proteomes" id="UP001337655">
    <property type="component" value="Unassembled WGS sequence"/>
</dbReference>
<organism evidence="2 3">
    <name type="scientific">Saxophila tyrrhenica</name>
    <dbReference type="NCBI Taxonomy" id="1690608"/>
    <lineage>
        <taxon>Eukaryota</taxon>
        <taxon>Fungi</taxon>
        <taxon>Dikarya</taxon>
        <taxon>Ascomycota</taxon>
        <taxon>Pezizomycotina</taxon>
        <taxon>Dothideomycetes</taxon>
        <taxon>Dothideomycetidae</taxon>
        <taxon>Mycosphaerellales</taxon>
        <taxon>Extremaceae</taxon>
        <taxon>Saxophila</taxon>
    </lineage>
</organism>
<name>A0AAV9P3K1_9PEZI</name>
<evidence type="ECO:0008006" key="4">
    <source>
        <dbReference type="Google" id="ProtNLM"/>
    </source>
</evidence>
<proteinExistence type="predicted"/>
<evidence type="ECO:0000313" key="2">
    <source>
        <dbReference type="EMBL" id="KAK5165731.1"/>
    </source>
</evidence>
<reference evidence="2 3" key="1">
    <citation type="submission" date="2023-08" db="EMBL/GenBank/DDBJ databases">
        <title>Black Yeasts Isolated from many extreme environments.</title>
        <authorList>
            <person name="Coleine C."/>
            <person name="Stajich J.E."/>
            <person name="Selbmann L."/>
        </authorList>
    </citation>
    <scope>NUCLEOTIDE SEQUENCE [LARGE SCALE GENOMIC DNA]</scope>
    <source>
        <strain evidence="2 3">CCFEE 5935</strain>
    </source>
</reference>
<keyword evidence="1" id="KW-1133">Transmembrane helix</keyword>
<dbReference type="AlphaFoldDB" id="A0AAV9P3K1"/>
<dbReference type="EMBL" id="JAVRRT010000015">
    <property type="protein sequence ID" value="KAK5165731.1"/>
    <property type="molecule type" value="Genomic_DNA"/>
</dbReference>
<keyword evidence="3" id="KW-1185">Reference proteome</keyword>
<keyword evidence="1" id="KW-0812">Transmembrane</keyword>
<dbReference type="SUPFAM" id="SSF51316">
    <property type="entry name" value="Mss4-like"/>
    <property type="match status" value="1"/>
</dbReference>
<comment type="caution">
    <text evidence="2">The sequence shown here is derived from an EMBL/GenBank/DDBJ whole genome shotgun (WGS) entry which is preliminary data.</text>
</comment>
<dbReference type="Gene3D" id="3.90.1590.10">
    <property type="entry name" value="glutathione-dependent formaldehyde- activating enzyme (gfa)"/>
    <property type="match status" value="1"/>
</dbReference>
<dbReference type="InterPro" id="IPR011057">
    <property type="entry name" value="Mss4-like_sf"/>
</dbReference>
<evidence type="ECO:0000313" key="3">
    <source>
        <dbReference type="Proteomes" id="UP001337655"/>
    </source>
</evidence>
<keyword evidence="1" id="KW-0472">Membrane</keyword>
<evidence type="ECO:0000256" key="1">
    <source>
        <dbReference type="SAM" id="Phobius"/>
    </source>
</evidence>
<gene>
    <name evidence="2" type="ORF">LTR77_008654</name>
</gene>
<sequence>MADIDLSQYDKFHLETIHYPPKTRANVQTVTPGNILLYVLLVILTNLINHLMNYGATMLSSKPSKLERVEVLERVTEILEEEMMRQGWLDKEEMLQQETDEGEKRTWVENGAIRYEVHVPPFEERPPTPYKTPGTDIGDLRIPCVLLCHCNNCRLGANQILPIGLVCETKTVQVSVLPRSTTTTSEGAFDIPDRERTSASASEIFDPRNPNPANSHLSVYRSSPQRSRWFCSRCGTSIGYSIDPGVIPEAWGWPTMLDLWSATIDREDLEKEYMAPERMVWCHYAVPWVGKLAREGAGGIPEHPLTKIDKVVGDDVTEDLRELEALEQSTKGK</sequence>
<dbReference type="GeneID" id="89929986"/>
<dbReference type="RefSeq" id="XP_064655743.1">
    <property type="nucleotide sequence ID" value="XM_064805884.1"/>
</dbReference>
<feature type="transmembrane region" description="Helical" evidence="1">
    <location>
        <begin position="35"/>
        <end position="56"/>
    </location>
</feature>
<accession>A0AAV9P3K1</accession>